<evidence type="ECO:0000313" key="1">
    <source>
        <dbReference type="EMBL" id="MEI5995416.1"/>
    </source>
</evidence>
<dbReference type="AlphaFoldDB" id="A0A242CIZ2"/>
<dbReference type="OrthoDB" id="2186773at2"/>
<dbReference type="Proteomes" id="UP000195139">
    <property type="component" value="Unassembled WGS sequence"/>
</dbReference>
<keyword evidence="3" id="KW-1185">Reference proteome</keyword>
<dbReference type="EMBL" id="NGLE01000001">
    <property type="protein sequence ID" value="OTO10217.1"/>
    <property type="molecule type" value="Genomic_DNA"/>
</dbReference>
<dbReference type="EMBL" id="NGLE02000001">
    <property type="protein sequence ID" value="MEI5995416.1"/>
    <property type="molecule type" value="Genomic_DNA"/>
</dbReference>
<evidence type="ECO:0000313" key="3">
    <source>
        <dbReference type="Proteomes" id="UP000195139"/>
    </source>
</evidence>
<name>A0A242CIZ2_9ENTE</name>
<dbReference type="RefSeq" id="WP_086329866.1">
    <property type="nucleotide sequence ID" value="NZ_NGLE02000001.1"/>
</dbReference>
<accession>A0A242CIZ2</accession>
<reference evidence="1 3" key="2">
    <citation type="submission" date="2018-07" db="EMBL/GenBank/DDBJ databases">
        <title>The Genome Sequence of Enterococcus sp. DIV0659b.</title>
        <authorList>
            <consortium name="The Broad Institute Genomics Platform"/>
            <consortium name="The Broad Institute Genomic Center for Infectious Diseases"/>
            <person name="Earl A."/>
            <person name="Manson A."/>
            <person name="Schwartman J."/>
            <person name="Gilmore M."/>
            <person name="Abouelleil A."/>
            <person name="Cao P."/>
            <person name="Chapman S."/>
            <person name="Cusick C."/>
            <person name="Shea T."/>
            <person name="Young S."/>
            <person name="Neafsey D."/>
            <person name="Nusbaum C."/>
            <person name="Birren B."/>
        </authorList>
    </citation>
    <scope>NUCLEOTIDE SEQUENCE [LARGE SCALE GENOMIC DNA]</scope>
    <source>
        <strain evidence="1 3">4G2_DIV0659</strain>
    </source>
</reference>
<evidence type="ECO:0000313" key="2">
    <source>
        <dbReference type="EMBL" id="OTO10217.1"/>
    </source>
</evidence>
<comment type="caution">
    <text evidence="2">The sequence shown here is derived from an EMBL/GenBank/DDBJ whole genome shotgun (WGS) entry which is preliminary data.</text>
</comment>
<gene>
    <name evidence="2" type="ORF">A5880_000901</name>
    <name evidence="1" type="ORF">A5880_003007</name>
</gene>
<protein>
    <submittedName>
        <fullName evidence="2">Uncharacterized protein</fullName>
    </submittedName>
</protein>
<organism evidence="2">
    <name type="scientific">Candidatus Enterococcus mansonii</name>
    <dbReference type="NCBI Taxonomy" id="1834181"/>
    <lineage>
        <taxon>Bacteria</taxon>
        <taxon>Bacillati</taxon>
        <taxon>Bacillota</taxon>
        <taxon>Bacilli</taxon>
        <taxon>Lactobacillales</taxon>
        <taxon>Enterococcaceae</taxon>
        <taxon>Enterococcus</taxon>
    </lineage>
</organism>
<sequence length="113" mass="13287">MEDDWLMRQVKLVGEGIGHILKKQNNSFEFGEFENENGETVSRKKAILDYIESEQYEQAFLLVNSLKYKLSVYDFDNASIWFIRCLNSINKQNPDTIEIDTIERYSKALSHLM</sequence>
<proteinExistence type="predicted"/>
<reference evidence="2" key="1">
    <citation type="submission" date="2017-05" db="EMBL/GenBank/DDBJ databases">
        <title>The Genome Sequence of Enterococcus sp. 4G2_DIV0659.</title>
        <authorList>
            <consortium name="The Broad Institute Genomics Platform"/>
            <consortium name="The Broad Institute Genomic Center for Infectious Diseases"/>
            <person name="Earl A."/>
            <person name="Manson A."/>
            <person name="Schwartman J."/>
            <person name="Gilmore M."/>
            <person name="Abouelleil A."/>
            <person name="Cao P."/>
            <person name="Chapman S."/>
            <person name="Cusick C."/>
            <person name="Shea T."/>
            <person name="Young S."/>
            <person name="Neafsey D."/>
            <person name="Nusbaum C."/>
            <person name="Birren B."/>
        </authorList>
    </citation>
    <scope>NUCLEOTIDE SEQUENCE [LARGE SCALE GENOMIC DNA]</scope>
    <source>
        <strain evidence="2">4G2_DIV0659</strain>
    </source>
</reference>